<feature type="DNA-binding region" description="OmpR/PhoB-type" evidence="7">
    <location>
        <begin position="141"/>
        <end position="237"/>
    </location>
</feature>
<dbReference type="CDD" id="cd17574">
    <property type="entry name" value="REC_OmpR"/>
    <property type="match status" value="1"/>
</dbReference>
<evidence type="ECO:0000313" key="11">
    <source>
        <dbReference type="Proteomes" id="UP000187439"/>
    </source>
</evidence>
<evidence type="ECO:0000256" key="4">
    <source>
        <dbReference type="ARBA" id="ARBA00023125"/>
    </source>
</evidence>
<dbReference type="InterPro" id="IPR001867">
    <property type="entry name" value="OmpR/PhoB-type_DNA-bd"/>
</dbReference>
<evidence type="ECO:0000256" key="6">
    <source>
        <dbReference type="PROSITE-ProRule" id="PRU00169"/>
    </source>
</evidence>
<dbReference type="InterPro" id="IPR039420">
    <property type="entry name" value="WalR-like"/>
</dbReference>
<dbReference type="PROSITE" id="PS51755">
    <property type="entry name" value="OMPR_PHOB"/>
    <property type="match status" value="1"/>
</dbReference>
<gene>
    <name evidence="10" type="ORF">BSK52_25135</name>
</gene>
<evidence type="ECO:0000256" key="1">
    <source>
        <dbReference type="ARBA" id="ARBA00022553"/>
    </source>
</evidence>
<evidence type="ECO:0000313" key="10">
    <source>
        <dbReference type="EMBL" id="OMD36195.1"/>
    </source>
</evidence>
<protein>
    <submittedName>
        <fullName evidence="10">DNA-binding response regulator</fullName>
    </submittedName>
</protein>
<dbReference type="Pfam" id="PF00072">
    <property type="entry name" value="Response_reg"/>
    <property type="match status" value="1"/>
</dbReference>
<dbReference type="PROSITE" id="PS50110">
    <property type="entry name" value="RESPONSE_REGULATORY"/>
    <property type="match status" value="1"/>
</dbReference>
<dbReference type="EMBL" id="MPTC01000032">
    <property type="protein sequence ID" value="OMD36195.1"/>
    <property type="molecule type" value="Genomic_DNA"/>
</dbReference>
<dbReference type="Gene3D" id="1.10.10.10">
    <property type="entry name" value="Winged helix-like DNA-binding domain superfamily/Winged helix DNA-binding domain"/>
    <property type="match status" value="1"/>
</dbReference>
<evidence type="ECO:0000256" key="5">
    <source>
        <dbReference type="ARBA" id="ARBA00023163"/>
    </source>
</evidence>
<dbReference type="GO" id="GO:0000156">
    <property type="term" value="F:phosphorelay response regulator activity"/>
    <property type="evidence" value="ECO:0007669"/>
    <property type="project" value="TreeGrafter"/>
</dbReference>
<dbReference type="SMART" id="SM00448">
    <property type="entry name" value="REC"/>
    <property type="match status" value="1"/>
</dbReference>
<accession>A0A1R0XM59</accession>
<proteinExistence type="predicted"/>
<keyword evidence="3" id="KW-0805">Transcription regulation</keyword>
<dbReference type="Gene3D" id="3.40.50.2300">
    <property type="match status" value="1"/>
</dbReference>
<feature type="domain" description="OmpR/PhoB-type" evidence="9">
    <location>
        <begin position="141"/>
        <end position="237"/>
    </location>
</feature>
<dbReference type="GO" id="GO:0005829">
    <property type="term" value="C:cytosol"/>
    <property type="evidence" value="ECO:0007669"/>
    <property type="project" value="TreeGrafter"/>
</dbReference>
<dbReference type="InterPro" id="IPR001789">
    <property type="entry name" value="Sig_transdc_resp-reg_receiver"/>
</dbReference>
<dbReference type="PANTHER" id="PTHR48111">
    <property type="entry name" value="REGULATOR OF RPOS"/>
    <property type="match status" value="1"/>
</dbReference>
<keyword evidence="4 7" id="KW-0238">DNA-binding</keyword>
<keyword evidence="2" id="KW-0902">Two-component regulatory system</keyword>
<dbReference type="InterPro" id="IPR036388">
    <property type="entry name" value="WH-like_DNA-bd_sf"/>
</dbReference>
<dbReference type="SUPFAM" id="SSF52172">
    <property type="entry name" value="CheY-like"/>
    <property type="match status" value="1"/>
</dbReference>
<evidence type="ECO:0000256" key="7">
    <source>
        <dbReference type="PROSITE-ProRule" id="PRU01091"/>
    </source>
</evidence>
<dbReference type="GO" id="GO:0000976">
    <property type="term" value="F:transcription cis-regulatory region binding"/>
    <property type="evidence" value="ECO:0007669"/>
    <property type="project" value="TreeGrafter"/>
</dbReference>
<dbReference type="InterPro" id="IPR016032">
    <property type="entry name" value="Sig_transdc_resp-reg_C-effctor"/>
</dbReference>
<evidence type="ECO:0000256" key="3">
    <source>
        <dbReference type="ARBA" id="ARBA00023015"/>
    </source>
</evidence>
<dbReference type="SUPFAM" id="SSF46894">
    <property type="entry name" value="C-terminal effector domain of the bipartite response regulators"/>
    <property type="match status" value="1"/>
</dbReference>
<dbReference type="PANTHER" id="PTHR48111:SF73">
    <property type="entry name" value="ALKALINE PHOSPHATASE SYNTHESIS TRANSCRIPTIONAL REGULATORY PROTEIN PHOP"/>
    <property type="match status" value="1"/>
</dbReference>
<comment type="caution">
    <text evidence="10">The sequence shown here is derived from an EMBL/GenBank/DDBJ whole genome shotgun (WGS) entry which is preliminary data.</text>
</comment>
<sequence>MLIFINDLKAGSRLKKKLLLVEDEIRIRELVSDYFIQNDWEVLEADNGKDALIWFDSLLPDLLILDIMMPAMNGFEVCREVREKSAIPIILLTAKSTDEDKIYGFELGADDYVTKPFSPKVLVARANALMKRVEGTHQPESSIIKFGSAMFNTLAHRLEVEDAEVELTPKEYDLLWLLIRNKGIVISRDTILSRIWGIEFEGDSRVVDSHIKKLRSKLGYESRFIRTVIGTGYMFEEEA</sequence>
<keyword evidence="1 6" id="KW-0597">Phosphoprotein</keyword>
<evidence type="ECO:0000259" key="8">
    <source>
        <dbReference type="PROSITE" id="PS50110"/>
    </source>
</evidence>
<evidence type="ECO:0000259" key="9">
    <source>
        <dbReference type="PROSITE" id="PS51755"/>
    </source>
</evidence>
<dbReference type="SMART" id="SM00862">
    <property type="entry name" value="Trans_reg_C"/>
    <property type="match status" value="1"/>
</dbReference>
<dbReference type="GO" id="GO:0006355">
    <property type="term" value="P:regulation of DNA-templated transcription"/>
    <property type="evidence" value="ECO:0007669"/>
    <property type="project" value="InterPro"/>
</dbReference>
<keyword evidence="5" id="KW-0804">Transcription</keyword>
<reference evidence="10 11" key="1">
    <citation type="submission" date="2016-10" db="EMBL/GenBank/DDBJ databases">
        <title>Paenibacillus species isolates.</title>
        <authorList>
            <person name="Beno S.M."/>
        </authorList>
    </citation>
    <scope>NUCLEOTIDE SEQUENCE [LARGE SCALE GENOMIC DNA]</scope>
    <source>
        <strain evidence="10 11">FSL H7-0710</strain>
    </source>
</reference>
<feature type="modified residue" description="4-aspartylphosphate" evidence="6">
    <location>
        <position position="66"/>
    </location>
</feature>
<dbReference type="AlphaFoldDB" id="A0A1R0XM59"/>
<dbReference type="Proteomes" id="UP000187439">
    <property type="component" value="Unassembled WGS sequence"/>
</dbReference>
<dbReference type="CDD" id="cd00383">
    <property type="entry name" value="trans_reg_C"/>
    <property type="match status" value="1"/>
</dbReference>
<dbReference type="FunFam" id="3.40.50.2300:FF:000001">
    <property type="entry name" value="DNA-binding response regulator PhoB"/>
    <property type="match status" value="1"/>
</dbReference>
<name>A0A1R0XM59_9BACL</name>
<dbReference type="Pfam" id="PF00486">
    <property type="entry name" value="Trans_reg_C"/>
    <property type="match status" value="1"/>
</dbReference>
<evidence type="ECO:0000256" key="2">
    <source>
        <dbReference type="ARBA" id="ARBA00023012"/>
    </source>
</evidence>
<organism evidence="10 11">
    <name type="scientific">Paenibacillus odorifer</name>
    <dbReference type="NCBI Taxonomy" id="189426"/>
    <lineage>
        <taxon>Bacteria</taxon>
        <taxon>Bacillati</taxon>
        <taxon>Bacillota</taxon>
        <taxon>Bacilli</taxon>
        <taxon>Bacillales</taxon>
        <taxon>Paenibacillaceae</taxon>
        <taxon>Paenibacillus</taxon>
    </lineage>
</organism>
<dbReference type="GO" id="GO:0032993">
    <property type="term" value="C:protein-DNA complex"/>
    <property type="evidence" value="ECO:0007669"/>
    <property type="project" value="TreeGrafter"/>
</dbReference>
<dbReference type="Gene3D" id="6.10.250.690">
    <property type="match status" value="1"/>
</dbReference>
<feature type="domain" description="Response regulatory" evidence="8">
    <location>
        <begin position="17"/>
        <end position="130"/>
    </location>
</feature>
<dbReference type="InterPro" id="IPR011006">
    <property type="entry name" value="CheY-like_superfamily"/>
</dbReference>